<dbReference type="Proteomes" id="UP001054252">
    <property type="component" value="Unassembled WGS sequence"/>
</dbReference>
<protein>
    <recommendedName>
        <fullName evidence="12">Leucine-rich repeat-containing N-terminal plant-type domain-containing protein</fullName>
    </recommendedName>
</protein>
<evidence type="ECO:0000256" key="3">
    <source>
        <dbReference type="ARBA" id="ARBA00022692"/>
    </source>
</evidence>
<keyword evidence="6 10" id="KW-1133">Transmembrane helix</keyword>
<keyword evidence="9" id="KW-0325">Glycoprotein</keyword>
<feature type="signal peptide" evidence="11">
    <location>
        <begin position="1"/>
        <end position="25"/>
    </location>
</feature>
<dbReference type="PANTHER" id="PTHR48061">
    <property type="entry name" value="LEUCINE-RICH REPEAT RECEPTOR PROTEIN KINASE EMS1-LIKE-RELATED"/>
    <property type="match status" value="1"/>
</dbReference>
<gene>
    <name evidence="13" type="ORF">SLEP1_g31452</name>
</gene>
<keyword evidence="14" id="KW-1185">Reference proteome</keyword>
<evidence type="ECO:0000259" key="12">
    <source>
        <dbReference type="Pfam" id="PF08263"/>
    </source>
</evidence>
<keyword evidence="5" id="KW-0677">Repeat</keyword>
<dbReference type="Pfam" id="PF00560">
    <property type="entry name" value="LRR_1"/>
    <property type="match status" value="2"/>
</dbReference>
<evidence type="ECO:0000256" key="10">
    <source>
        <dbReference type="SAM" id="Phobius"/>
    </source>
</evidence>
<dbReference type="InterPro" id="IPR046956">
    <property type="entry name" value="RLP23-like"/>
</dbReference>
<evidence type="ECO:0000256" key="1">
    <source>
        <dbReference type="ARBA" id="ARBA00004479"/>
    </source>
</evidence>
<dbReference type="EMBL" id="BPVZ01000057">
    <property type="protein sequence ID" value="GKV21476.1"/>
    <property type="molecule type" value="Genomic_DNA"/>
</dbReference>
<evidence type="ECO:0000313" key="13">
    <source>
        <dbReference type="EMBL" id="GKV21476.1"/>
    </source>
</evidence>
<dbReference type="SUPFAM" id="SSF52058">
    <property type="entry name" value="L domain-like"/>
    <property type="match status" value="1"/>
</dbReference>
<feature type="transmembrane region" description="Helical" evidence="10">
    <location>
        <begin position="417"/>
        <end position="441"/>
    </location>
</feature>
<evidence type="ECO:0000256" key="6">
    <source>
        <dbReference type="ARBA" id="ARBA00022989"/>
    </source>
</evidence>
<dbReference type="GO" id="GO:0016020">
    <property type="term" value="C:membrane"/>
    <property type="evidence" value="ECO:0007669"/>
    <property type="project" value="UniProtKB-SubCell"/>
</dbReference>
<feature type="chain" id="PRO_5043708468" description="Leucine-rich repeat-containing N-terminal plant-type domain-containing protein" evidence="11">
    <location>
        <begin position="26"/>
        <end position="475"/>
    </location>
</feature>
<name>A0AAV5KAT5_9ROSI</name>
<evidence type="ECO:0000256" key="11">
    <source>
        <dbReference type="SAM" id="SignalP"/>
    </source>
</evidence>
<dbReference type="AlphaFoldDB" id="A0AAV5KAT5"/>
<keyword evidence="2" id="KW-0433">Leucine-rich repeat</keyword>
<evidence type="ECO:0000256" key="7">
    <source>
        <dbReference type="ARBA" id="ARBA00023136"/>
    </source>
</evidence>
<evidence type="ECO:0000256" key="9">
    <source>
        <dbReference type="ARBA" id="ARBA00023180"/>
    </source>
</evidence>
<evidence type="ECO:0000256" key="4">
    <source>
        <dbReference type="ARBA" id="ARBA00022729"/>
    </source>
</evidence>
<dbReference type="PROSITE" id="PS51450">
    <property type="entry name" value="LRR"/>
    <property type="match status" value="1"/>
</dbReference>
<dbReference type="InterPro" id="IPR013210">
    <property type="entry name" value="LRR_N_plant-typ"/>
</dbReference>
<feature type="domain" description="Leucine-rich repeat-containing N-terminal plant-type" evidence="12">
    <location>
        <begin position="36"/>
        <end position="89"/>
    </location>
</feature>
<dbReference type="Pfam" id="PF08263">
    <property type="entry name" value="LRRNT_2"/>
    <property type="match status" value="1"/>
</dbReference>
<evidence type="ECO:0000256" key="8">
    <source>
        <dbReference type="ARBA" id="ARBA00023170"/>
    </source>
</evidence>
<evidence type="ECO:0000313" key="14">
    <source>
        <dbReference type="Proteomes" id="UP001054252"/>
    </source>
</evidence>
<dbReference type="InterPro" id="IPR032675">
    <property type="entry name" value="LRR_dom_sf"/>
</dbReference>
<keyword evidence="4 11" id="KW-0732">Signal</keyword>
<comment type="caution">
    <text evidence="13">The sequence shown here is derived from an EMBL/GenBank/DDBJ whole genome shotgun (WGS) entry which is preliminary data.</text>
</comment>
<evidence type="ECO:0000256" key="5">
    <source>
        <dbReference type="ARBA" id="ARBA00022737"/>
    </source>
</evidence>
<dbReference type="InterPro" id="IPR001611">
    <property type="entry name" value="Leu-rich_rpt"/>
</dbReference>
<keyword evidence="8" id="KW-0675">Receptor</keyword>
<keyword evidence="7 10" id="KW-0472">Membrane</keyword>
<sequence length="475" mass="52890">MRFLQKLNPLVFLLFFFISFSTTLSSSYSATQLCSHEQAAALLQFKSSFSINKSASFKWSCEQPYDTPYPKTESWKEGIDCCSWDGVTCHNVTGHVIGVDLSNSCLHGSFPSNNSLFLIKSLQTLNLACNDFKHSKIPREIGQFASLKHLDLSNSVFSGQVPEEISHLSKLVSLDLSRVEFPFDSLQEEESSLKFQLKFDPIAFKGLVKNLSEVRKLSLGRVNMSSVDPRYILNLSSSLTDLILFECDMGGNFPNNIFQFPNLKVLVLCESRRQLAISLPRFNLSSPLKKLTLLNMLCLGKLSDSIGDLKSLKFLFLSCNLQGSIPASIGNLSQLNLLVGEIPQKLVSLTSLSDLNLSNNQLVGLIPLGNQFNTFENSSYEGNLGLCGFPLTKTCDANGTRQKPQGSFHEKDELWGFGWRVVLLGYGCGVVFGLLMGYLVFQTGKPKWFVSLVGVQRNQRTRKIRKARVRALGNI</sequence>
<dbReference type="Gene3D" id="3.80.10.10">
    <property type="entry name" value="Ribonuclease Inhibitor"/>
    <property type="match status" value="2"/>
</dbReference>
<organism evidence="13 14">
    <name type="scientific">Rubroshorea leprosula</name>
    <dbReference type="NCBI Taxonomy" id="152421"/>
    <lineage>
        <taxon>Eukaryota</taxon>
        <taxon>Viridiplantae</taxon>
        <taxon>Streptophyta</taxon>
        <taxon>Embryophyta</taxon>
        <taxon>Tracheophyta</taxon>
        <taxon>Spermatophyta</taxon>
        <taxon>Magnoliopsida</taxon>
        <taxon>eudicotyledons</taxon>
        <taxon>Gunneridae</taxon>
        <taxon>Pentapetalae</taxon>
        <taxon>rosids</taxon>
        <taxon>malvids</taxon>
        <taxon>Malvales</taxon>
        <taxon>Dipterocarpaceae</taxon>
        <taxon>Rubroshorea</taxon>
    </lineage>
</organism>
<proteinExistence type="predicted"/>
<evidence type="ECO:0000256" key="2">
    <source>
        <dbReference type="ARBA" id="ARBA00022614"/>
    </source>
</evidence>
<comment type="subcellular location">
    <subcellularLocation>
        <location evidence="1">Membrane</location>
        <topology evidence="1">Single-pass type I membrane protein</topology>
    </subcellularLocation>
</comment>
<accession>A0AAV5KAT5</accession>
<reference evidence="13 14" key="1">
    <citation type="journal article" date="2021" name="Commun. Biol.">
        <title>The genome of Shorea leprosula (Dipterocarpaceae) highlights the ecological relevance of drought in aseasonal tropical rainforests.</title>
        <authorList>
            <person name="Ng K.K.S."/>
            <person name="Kobayashi M.J."/>
            <person name="Fawcett J.A."/>
            <person name="Hatakeyama M."/>
            <person name="Paape T."/>
            <person name="Ng C.H."/>
            <person name="Ang C.C."/>
            <person name="Tnah L.H."/>
            <person name="Lee C.T."/>
            <person name="Nishiyama T."/>
            <person name="Sese J."/>
            <person name="O'Brien M.J."/>
            <person name="Copetti D."/>
            <person name="Mohd Noor M.I."/>
            <person name="Ong R.C."/>
            <person name="Putra M."/>
            <person name="Sireger I.Z."/>
            <person name="Indrioko S."/>
            <person name="Kosugi Y."/>
            <person name="Izuno A."/>
            <person name="Isagi Y."/>
            <person name="Lee S.L."/>
            <person name="Shimizu K.K."/>
        </authorList>
    </citation>
    <scope>NUCLEOTIDE SEQUENCE [LARGE SCALE GENOMIC DNA]</scope>
    <source>
        <strain evidence="13">214</strain>
    </source>
</reference>
<keyword evidence="3 10" id="KW-0812">Transmembrane</keyword>
<dbReference type="PANTHER" id="PTHR48061:SF46">
    <property type="entry name" value="LEUCINE-RICH REPEAT-CONTAINING N-TERMINAL PLANT-TYPE DOMAIN-CONTAINING PROTEIN"/>
    <property type="match status" value="1"/>
</dbReference>